<dbReference type="Proteomes" id="UP001187192">
    <property type="component" value="Unassembled WGS sequence"/>
</dbReference>
<dbReference type="AlphaFoldDB" id="A0AA88DXF2"/>
<evidence type="ECO:0000313" key="1">
    <source>
        <dbReference type="EMBL" id="GMN61244.1"/>
    </source>
</evidence>
<keyword evidence="2" id="KW-1185">Reference proteome</keyword>
<organism evidence="1 2">
    <name type="scientific">Ficus carica</name>
    <name type="common">Common fig</name>
    <dbReference type="NCBI Taxonomy" id="3494"/>
    <lineage>
        <taxon>Eukaryota</taxon>
        <taxon>Viridiplantae</taxon>
        <taxon>Streptophyta</taxon>
        <taxon>Embryophyta</taxon>
        <taxon>Tracheophyta</taxon>
        <taxon>Spermatophyta</taxon>
        <taxon>Magnoliopsida</taxon>
        <taxon>eudicotyledons</taxon>
        <taxon>Gunneridae</taxon>
        <taxon>Pentapetalae</taxon>
        <taxon>rosids</taxon>
        <taxon>fabids</taxon>
        <taxon>Rosales</taxon>
        <taxon>Moraceae</taxon>
        <taxon>Ficeae</taxon>
        <taxon>Ficus</taxon>
    </lineage>
</organism>
<evidence type="ECO:0000313" key="2">
    <source>
        <dbReference type="Proteomes" id="UP001187192"/>
    </source>
</evidence>
<sequence length="212" mass="23411">MGLWLEAEGGRWLAAEGMRGLEGNALLYLWSTRSNGDTGGVLATDTSMLKSAMTLTCFRCTNTVRPIGWRHVSLWSDNRGLKGRLVSVEVMSDVLAWPGGESRQQDRHSSRWCQGPTEQVVLRNCQGNAIRADNTGPNLAPSRVGSRDGGCSIRFSGKRLSLVNYALVGYEQSQSDELHHLHGSRLEITRDNLPNFGRHWRAPDGDGVADQY</sequence>
<proteinExistence type="predicted"/>
<name>A0AA88DXF2_FICCA</name>
<accession>A0AA88DXF2</accession>
<dbReference type="EMBL" id="BTGU01000108">
    <property type="protein sequence ID" value="GMN61244.1"/>
    <property type="molecule type" value="Genomic_DNA"/>
</dbReference>
<comment type="caution">
    <text evidence="1">The sequence shown here is derived from an EMBL/GenBank/DDBJ whole genome shotgun (WGS) entry which is preliminary data.</text>
</comment>
<reference evidence="1" key="1">
    <citation type="submission" date="2023-07" db="EMBL/GenBank/DDBJ databases">
        <title>draft genome sequence of fig (Ficus carica).</title>
        <authorList>
            <person name="Takahashi T."/>
            <person name="Nishimura K."/>
        </authorList>
    </citation>
    <scope>NUCLEOTIDE SEQUENCE</scope>
</reference>
<protein>
    <submittedName>
        <fullName evidence="1">Uncharacterized protein</fullName>
    </submittedName>
</protein>
<gene>
    <name evidence="1" type="ORF">TIFTF001_030331</name>
</gene>